<dbReference type="Pfam" id="PF13578">
    <property type="entry name" value="Methyltransf_24"/>
    <property type="match status" value="1"/>
</dbReference>
<gene>
    <name evidence="1" type="ORF">VP91_00007560</name>
</gene>
<keyword evidence="2" id="KW-1185">Reference proteome</keyword>
<dbReference type="EMBL" id="LANA01000001">
    <property type="protein sequence ID" value="NMN67609.1"/>
    <property type="molecule type" value="Genomic_DNA"/>
</dbReference>
<sequence>MSEKFKKFTDRIENPEIRKLWYEFPGVKKKFFDFFYVELMKFENPKILEFGVRHGVSTSLFLDVCGQNNGNLYSVDVEDYSYQFKNEKWKFIQSKDDNFAKIEAEIPKEFDVIFLDTIHKSEHVSNIFYYYYKKLKVGGLFIIDDISWLLYTKNNKHDHFFKEINNHETFKKILNIYNSNQEKFDIHFNFCDTGAVKIIKRKHDKLNESKIIYSRENTLKNYLRKLYIKFKK</sequence>
<reference evidence="1 2" key="1">
    <citation type="submission" date="2019-07" db="EMBL/GenBank/DDBJ databases">
        <title>SAR11 Genome Evolution.</title>
        <authorList>
            <person name="Giovannoni S."/>
        </authorList>
    </citation>
    <scope>NUCLEOTIDE SEQUENCE [LARGE SCALE GENOMIC DNA]</scope>
    <source>
        <strain evidence="1 2">HTCC9565</strain>
    </source>
</reference>
<dbReference type="RefSeq" id="WP_169036093.1">
    <property type="nucleotide sequence ID" value="NZ_LANA01000001.1"/>
</dbReference>
<dbReference type="CDD" id="cd02440">
    <property type="entry name" value="AdoMet_MTases"/>
    <property type="match status" value="1"/>
</dbReference>
<dbReference type="Gene3D" id="3.40.50.150">
    <property type="entry name" value="Vaccinia Virus protein VP39"/>
    <property type="match status" value="1"/>
</dbReference>
<dbReference type="SUPFAM" id="SSF53335">
    <property type="entry name" value="S-adenosyl-L-methionine-dependent methyltransferases"/>
    <property type="match status" value="1"/>
</dbReference>
<comment type="caution">
    <text evidence="1">The sequence shown here is derived from an EMBL/GenBank/DDBJ whole genome shotgun (WGS) entry which is preliminary data.</text>
</comment>
<evidence type="ECO:0000313" key="1">
    <source>
        <dbReference type="EMBL" id="NMN67609.1"/>
    </source>
</evidence>
<protein>
    <submittedName>
        <fullName evidence="1">O-methyltransferase YrrM</fullName>
    </submittedName>
</protein>
<proteinExistence type="predicted"/>
<organism evidence="1 2">
    <name type="scientific">Pelagibacter ubique</name>
    <dbReference type="NCBI Taxonomy" id="198252"/>
    <lineage>
        <taxon>Bacteria</taxon>
        <taxon>Pseudomonadati</taxon>
        <taxon>Pseudomonadota</taxon>
        <taxon>Alphaproteobacteria</taxon>
        <taxon>Candidatus Pelagibacterales</taxon>
        <taxon>Candidatus Pelagibacteraceae</taxon>
        <taxon>Candidatus Pelagibacter</taxon>
    </lineage>
</organism>
<evidence type="ECO:0000313" key="2">
    <source>
        <dbReference type="Proteomes" id="UP001166004"/>
    </source>
</evidence>
<name>A0ABX1T2B7_PELUQ</name>
<dbReference type="Proteomes" id="UP001166004">
    <property type="component" value="Unassembled WGS sequence"/>
</dbReference>
<dbReference type="InterPro" id="IPR029063">
    <property type="entry name" value="SAM-dependent_MTases_sf"/>
</dbReference>
<accession>A0ABX1T2B7</accession>